<dbReference type="InterPro" id="IPR000873">
    <property type="entry name" value="AMP-dep_synth/lig_dom"/>
</dbReference>
<dbReference type="AlphaFoldDB" id="A0A139A9D5"/>
<evidence type="ECO:0000259" key="2">
    <source>
        <dbReference type="Pfam" id="PF00501"/>
    </source>
</evidence>
<dbReference type="Gene3D" id="3.30.300.30">
    <property type="match status" value="1"/>
</dbReference>
<dbReference type="SUPFAM" id="SSF56801">
    <property type="entry name" value="Acetyl-CoA synthetase-like"/>
    <property type="match status" value="1"/>
</dbReference>
<dbReference type="Pfam" id="PF00501">
    <property type="entry name" value="AMP-binding"/>
    <property type="match status" value="1"/>
</dbReference>
<dbReference type="InterPro" id="IPR042099">
    <property type="entry name" value="ANL_N_sf"/>
</dbReference>
<dbReference type="Gene3D" id="3.40.50.12780">
    <property type="entry name" value="N-terminal domain of ligase-like"/>
    <property type="match status" value="1"/>
</dbReference>
<evidence type="ECO:0000256" key="1">
    <source>
        <dbReference type="ARBA" id="ARBA00006432"/>
    </source>
</evidence>
<sequence length="530" mass="59079">MTKTLTLPRIPLLERAANHARAARSPALVVLDGSEFGYAQLLRDASELAAKLLDGKSDLAEARVTYLVQPSYLYTVIQWAIWIAGGIAVPLAVSHPPSELLYTITDSQSAIVIHHSSFSSKIAEIRAQIPESARVIELEDIAAQPWQGAALDEEVAWTEFDVARRALFIYTSGTTGKPKGAVHTHLSLTTQAKSLSEAWSWTEADRIFNPLPLHHIHGLVNILYCCQWNGAVQEFGPTRFDPKWLWKRFSSPERNLTLFMAVPTIYARLAATWETLEPSERAKATTSCSQFRLMVSGSAPLPSTMFDKWVEVSGHRLLERYGMTETGMMLSNPYAEPRIPATVGHPLPYVSVRLISPDTGTDVTEVVEGDGGEVRVRGDILFKEYWGRPEATKDTFDEDGWFKTGDIACRTKDGYFRIMGRASMDIIKMAGYKLSSLEIEREILDHPDVSDAAVLGVDDPANASEKVAVVLVPKTPESPKLTVAQLKDFLRERLAPYKIPTEILYEKEMPRNPLGKVNKKELRKVFEKKA</sequence>
<evidence type="ECO:0000259" key="3">
    <source>
        <dbReference type="Pfam" id="PF13193"/>
    </source>
</evidence>
<dbReference type="OMA" id="DIMATEW"/>
<protein>
    <submittedName>
        <fullName evidence="4">Long-chain-fatty-acid--CoA ligase</fullName>
    </submittedName>
</protein>
<comment type="similarity">
    <text evidence="1">Belongs to the ATP-dependent AMP-binding enzyme family.</text>
</comment>
<dbReference type="Proteomes" id="UP000070544">
    <property type="component" value="Unassembled WGS sequence"/>
</dbReference>
<proteinExistence type="inferred from homology"/>
<dbReference type="OrthoDB" id="2962993at2759"/>
<evidence type="ECO:0000313" key="4">
    <source>
        <dbReference type="EMBL" id="KXS13278.1"/>
    </source>
</evidence>
<dbReference type="PANTHER" id="PTHR43201:SF8">
    <property type="entry name" value="ACYL-COA SYNTHETASE FAMILY MEMBER 3"/>
    <property type="match status" value="1"/>
</dbReference>
<dbReference type="PROSITE" id="PS00455">
    <property type="entry name" value="AMP_BINDING"/>
    <property type="match status" value="1"/>
</dbReference>
<keyword evidence="5" id="KW-1185">Reference proteome</keyword>
<dbReference type="InterPro" id="IPR025110">
    <property type="entry name" value="AMP-bd_C"/>
</dbReference>
<name>A0A139A9D5_GONPJ</name>
<accession>A0A139A9D5</accession>
<dbReference type="CDD" id="cd05941">
    <property type="entry name" value="MCS"/>
    <property type="match status" value="1"/>
</dbReference>
<feature type="domain" description="AMP-dependent synthetase/ligase" evidence="2">
    <location>
        <begin position="21"/>
        <end position="386"/>
    </location>
</feature>
<dbReference type="STRING" id="1344416.A0A139A9D5"/>
<dbReference type="Pfam" id="PF13193">
    <property type="entry name" value="AMP-binding_C"/>
    <property type="match status" value="1"/>
</dbReference>
<keyword evidence="4" id="KW-0436">Ligase</keyword>
<gene>
    <name evidence="4" type="ORF">M427DRAFT_146687</name>
</gene>
<organism evidence="4 5">
    <name type="scientific">Gonapodya prolifera (strain JEL478)</name>
    <name type="common">Monoblepharis prolifera</name>
    <dbReference type="NCBI Taxonomy" id="1344416"/>
    <lineage>
        <taxon>Eukaryota</taxon>
        <taxon>Fungi</taxon>
        <taxon>Fungi incertae sedis</taxon>
        <taxon>Chytridiomycota</taxon>
        <taxon>Chytridiomycota incertae sedis</taxon>
        <taxon>Monoblepharidomycetes</taxon>
        <taxon>Monoblepharidales</taxon>
        <taxon>Gonapodyaceae</taxon>
        <taxon>Gonapodya</taxon>
    </lineage>
</organism>
<dbReference type="InterPro" id="IPR020845">
    <property type="entry name" value="AMP-binding_CS"/>
</dbReference>
<dbReference type="GO" id="GO:0031956">
    <property type="term" value="F:medium-chain fatty acid-CoA ligase activity"/>
    <property type="evidence" value="ECO:0007669"/>
    <property type="project" value="TreeGrafter"/>
</dbReference>
<dbReference type="EMBL" id="KQ965780">
    <property type="protein sequence ID" value="KXS13278.1"/>
    <property type="molecule type" value="Genomic_DNA"/>
</dbReference>
<evidence type="ECO:0000313" key="5">
    <source>
        <dbReference type="Proteomes" id="UP000070544"/>
    </source>
</evidence>
<dbReference type="InterPro" id="IPR045851">
    <property type="entry name" value="AMP-bd_C_sf"/>
</dbReference>
<reference evidence="4 5" key="1">
    <citation type="journal article" date="2015" name="Genome Biol. Evol.">
        <title>Phylogenomic analyses indicate that early fungi evolved digesting cell walls of algal ancestors of land plants.</title>
        <authorList>
            <person name="Chang Y."/>
            <person name="Wang S."/>
            <person name="Sekimoto S."/>
            <person name="Aerts A.L."/>
            <person name="Choi C."/>
            <person name="Clum A."/>
            <person name="LaButti K.M."/>
            <person name="Lindquist E.A."/>
            <person name="Yee Ngan C."/>
            <person name="Ohm R.A."/>
            <person name="Salamov A.A."/>
            <person name="Grigoriev I.V."/>
            <person name="Spatafora J.W."/>
            <person name="Berbee M.L."/>
        </authorList>
    </citation>
    <scope>NUCLEOTIDE SEQUENCE [LARGE SCALE GENOMIC DNA]</scope>
    <source>
        <strain evidence="4 5">JEL478</strain>
    </source>
</reference>
<feature type="domain" description="AMP-binding enzyme C-terminal" evidence="3">
    <location>
        <begin position="438"/>
        <end position="516"/>
    </location>
</feature>
<dbReference type="GO" id="GO:0006631">
    <property type="term" value="P:fatty acid metabolic process"/>
    <property type="evidence" value="ECO:0007669"/>
    <property type="project" value="TreeGrafter"/>
</dbReference>
<dbReference type="PANTHER" id="PTHR43201">
    <property type="entry name" value="ACYL-COA SYNTHETASE"/>
    <property type="match status" value="1"/>
</dbReference>